<name>N6ZZJ5_9RHOO</name>
<dbReference type="EMBL" id="AMXF01000041">
    <property type="protein sequence ID" value="ENO97564.1"/>
    <property type="molecule type" value="Genomic_DNA"/>
</dbReference>
<accession>N6ZZJ5</accession>
<dbReference type="AlphaFoldDB" id="N6ZZJ5"/>
<evidence type="ECO:0000313" key="1">
    <source>
        <dbReference type="EMBL" id="ENO97564.1"/>
    </source>
</evidence>
<evidence type="ECO:0000313" key="2">
    <source>
        <dbReference type="Proteomes" id="UP000013047"/>
    </source>
</evidence>
<dbReference type="OrthoDB" id="8595272at2"/>
<gene>
    <name evidence="1" type="ORF">C667_08173</name>
</gene>
<proteinExistence type="predicted"/>
<keyword evidence="2" id="KW-1185">Reference proteome</keyword>
<dbReference type="RefSeq" id="WP_004360135.1">
    <property type="nucleotide sequence ID" value="NZ_AMXF01000041.1"/>
</dbReference>
<dbReference type="Proteomes" id="UP000013047">
    <property type="component" value="Unassembled WGS sequence"/>
</dbReference>
<sequence>MSTTKTAVRIQTLEAQVNALAQAWLYLAATMEMQCGAELETMERSLCAKRWPGAPQIDAEARHTLEWLCKELSAARRFREQRAAQAWADWRRG</sequence>
<protein>
    <submittedName>
        <fullName evidence="1">Uncharacterized protein</fullName>
    </submittedName>
</protein>
<organism evidence="1 2">
    <name type="scientific">Thauera phenylacetica B4P</name>
    <dbReference type="NCBI Taxonomy" id="1234382"/>
    <lineage>
        <taxon>Bacteria</taxon>
        <taxon>Pseudomonadati</taxon>
        <taxon>Pseudomonadota</taxon>
        <taxon>Betaproteobacteria</taxon>
        <taxon>Rhodocyclales</taxon>
        <taxon>Zoogloeaceae</taxon>
        <taxon>Thauera</taxon>
    </lineage>
</organism>
<comment type="caution">
    <text evidence="1">The sequence shown here is derived from an EMBL/GenBank/DDBJ whole genome shotgun (WGS) entry which is preliminary data.</text>
</comment>
<reference evidence="1 2" key="1">
    <citation type="submission" date="2012-09" db="EMBL/GenBank/DDBJ databases">
        <title>Draft Genome Sequences of 6 Strains from Genus Thauera.</title>
        <authorList>
            <person name="Liu B."/>
            <person name="Shapleigh J.P."/>
            <person name="Frostegard A.H."/>
        </authorList>
    </citation>
    <scope>NUCLEOTIDE SEQUENCE [LARGE SCALE GENOMIC DNA]</scope>
    <source>
        <strain evidence="1 2">B4P</strain>
    </source>
</reference>